<dbReference type="PANTHER" id="PTHR30483">
    <property type="entry name" value="LEUCINE-SPECIFIC-BINDING PROTEIN"/>
    <property type="match status" value="1"/>
</dbReference>
<gene>
    <name evidence="7" type="ORF">BJ992_002727</name>
</gene>
<accession>A0A7X0IDT4</accession>
<sequence>MRRPIAKSRLVQMMVVIAALSAGITGCSSGGDGDTAASGTGPIVIGGLLDETGAAAPYGTAALRGAQIAFAQVNGKGGVKGRTIELRQSDGGFDVAQSTGILQRYAADDDIVAVIGPNSDTVSIPLTERINRAKLVAVQTSGSTARTKEEYGQWLFSVPVRNRALIEQVSNELAARDLKRVAVVYATSRAFAVTAKDDFLKAAAASGLSIVGKPIGYNDADVDFSTVVTTLRSSGQVDAVFCSCLPPAAGPMIAQSSDAGMKAVWASDASLLDPTFYKLSKSKGEGTLVATPFSPTREDAVVKQFMTDYKAKFGDDPNLYAAYGYDAALAVVRAIESVNGEITRDAVRAAMGKVSFEGATGTISFPDGQGAAARQTVFLVEMHDGTFTPVKAS</sequence>
<feature type="signal peptide" evidence="5">
    <location>
        <begin position="1"/>
        <end position="30"/>
    </location>
</feature>
<evidence type="ECO:0000313" key="8">
    <source>
        <dbReference type="Proteomes" id="UP000555564"/>
    </source>
</evidence>
<dbReference type="Pfam" id="PF13458">
    <property type="entry name" value="Peripla_BP_6"/>
    <property type="match status" value="1"/>
</dbReference>
<proteinExistence type="inferred from homology"/>
<dbReference type="PROSITE" id="PS51257">
    <property type="entry name" value="PROKAR_LIPOPROTEIN"/>
    <property type="match status" value="1"/>
</dbReference>
<dbReference type="RefSeq" id="WP_184980944.1">
    <property type="nucleotide sequence ID" value="NZ_BAAALO010000109.1"/>
</dbReference>
<evidence type="ECO:0000256" key="1">
    <source>
        <dbReference type="ARBA" id="ARBA00010062"/>
    </source>
</evidence>
<dbReference type="Gene3D" id="3.40.50.2300">
    <property type="match status" value="2"/>
</dbReference>
<dbReference type="PANTHER" id="PTHR30483:SF6">
    <property type="entry name" value="PERIPLASMIC BINDING PROTEIN OF ABC TRANSPORTER FOR NATURAL AMINO ACIDS"/>
    <property type="match status" value="1"/>
</dbReference>
<keyword evidence="4" id="KW-0029">Amino-acid transport</keyword>
<keyword evidence="3 5" id="KW-0732">Signal</keyword>
<dbReference type="AlphaFoldDB" id="A0A7X0IDT4"/>
<name>A0A7X0IDT4_9ACTN</name>
<dbReference type="SUPFAM" id="SSF53822">
    <property type="entry name" value="Periplasmic binding protein-like I"/>
    <property type="match status" value="1"/>
</dbReference>
<dbReference type="InterPro" id="IPR000709">
    <property type="entry name" value="Leu_Ile_Val-bd"/>
</dbReference>
<evidence type="ECO:0000256" key="5">
    <source>
        <dbReference type="SAM" id="SignalP"/>
    </source>
</evidence>
<feature type="domain" description="Leucine-binding protein" evidence="6">
    <location>
        <begin position="42"/>
        <end position="384"/>
    </location>
</feature>
<evidence type="ECO:0000259" key="6">
    <source>
        <dbReference type="Pfam" id="PF13458"/>
    </source>
</evidence>
<comment type="caution">
    <text evidence="7">The sequence shown here is derived from an EMBL/GenBank/DDBJ whole genome shotgun (WGS) entry which is preliminary data.</text>
</comment>
<evidence type="ECO:0000256" key="3">
    <source>
        <dbReference type="ARBA" id="ARBA00022729"/>
    </source>
</evidence>
<dbReference type="Proteomes" id="UP000555564">
    <property type="component" value="Unassembled WGS sequence"/>
</dbReference>
<dbReference type="EMBL" id="JACHIU010000001">
    <property type="protein sequence ID" value="MBB6473296.1"/>
    <property type="molecule type" value="Genomic_DNA"/>
</dbReference>
<dbReference type="InterPro" id="IPR028081">
    <property type="entry name" value="Leu-bd"/>
</dbReference>
<dbReference type="PRINTS" id="PR00337">
    <property type="entry name" value="LEUILEVALBP"/>
</dbReference>
<keyword evidence="2" id="KW-0813">Transport</keyword>
<evidence type="ECO:0000256" key="4">
    <source>
        <dbReference type="ARBA" id="ARBA00022970"/>
    </source>
</evidence>
<keyword evidence="8" id="KW-1185">Reference proteome</keyword>
<feature type="chain" id="PRO_5039020450" evidence="5">
    <location>
        <begin position="31"/>
        <end position="393"/>
    </location>
</feature>
<evidence type="ECO:0000256" key="2">
    <source>
        <dbReference type="ARBA" id="ARBA00022448"/>
    </source>
</evidence>
<protein>
    <submittedName>
        <fullName evidence="7">Branched-chain amino acid transport system substrate-binding protein</fullName>
    </submittedName>
</protein>
<organism evidence="7 8">
    <name type="scientific">Sphaerisporangium rubeum</name>
    <dbReference type="NCBI Taxonomy" id="321317"/>
    <lineage>
        <taxon>Bacteria</taxon>
        <taxon>Bacillati</taxon>
        <taxon>Actinomycetota</taxon>
        <taxon>Actinomycetes</taxon>
        <taxon>Streptosporangiales</taxon>
        <taxon>Streptosporangiaceae</taxon>
        <taxon>Sphaerisporangium</taxon>
    </lineage>
</organism>
<dbReference type="InterPro" id="IPR028082">
    <property type="entry name" value="Peripla_BP_I"/>
</dbReference>
<dbReference type="GO" id="GO:0006865">
    <property type="term" value="P:amino acid transport"/>
    <property type="evidence" value="ECO:0007669"/>
    <property type="project" value="UniProtKB-KW"/>
</dbReference>
<reference evidence="7 8" key="1">
    <citation type="submission" date="2020-08" db="EMBL/GenBank/DDBJ databases">
        <title>Sequencing the genomes of 1000 actinobacteria strains.</title>
        <authorList>
            <person name="Klenk H.-P."/>
        </authorList>
    </citation>
    <scope>NUCLEOTIDE SEQUENCE [LARGE SCALE GENOMIC DNA]</scope>
    <source>
        <strain evidence="7 8">DSM 44936</strain>
    </source>
</reference>
<dbReference type="InterPro" id="IPR051010">
    <property type="entry name" value="BCAA_transport"/>
</dbReference>
<evidence type="ECO:0000313" key="7">
    <source>
        <dbReference type="EMBL" id="MBB6473296.1"/>
    </source>
</evidence>
<comment type="similarity">
    <text evidence="1">Belongs to the leucine-binding protein family.</text>
</comment>